<keyword evidence="2" id="KW-1185">Reference proteome</keyword>
<proteinExistence type="predicted"/>
<dbReference type="Proteomes" id="UP001060215">
    <property type="component" value="Chromosome 2"/>
</dbReference>
<accession>A0ACC0HV33</accession>
<dbReference type="EMBL" id="CM045759">
    <property type="protein sequence ID" value="KAI8016793.1"/>
    <property type="molecule type" value="Genomic_DNA"/>
</dbReference>
<evidence type="ECO:0000313" key="2">
    <source>
        <dbReference type="Proteomes" id="UP001060215"/>
    </source>
</evidence>
<evidence type="ECO:0000313" key="1">
    <source>
        <dbReference type="EMBL" id="KAI8016793.1"/>
    </source>
</evidence>
<gene>
    <name evidence="1" type="ORF">LOK49_LG04G00841</name>
</gene>
<sequence length="75" mass="8657">MKWILLVQQEASHQNENLHILDNSPSSINLIPVIEQFSEVSLVQFNQIETNRYQGFGFEKWGMGSLKLMGSFRVC</sequence>
<name>A0ACC0HV33_9ERIC</name>
<reference evidence="1 2" key="1">
    <citation type="journal article" date="2022" name="Plant J.">
        <title>Chromosome-level genome of Camellia lanceoleosa provides a valuable resource for understanding genome evolution and self-incompatibility.</title>
        <authorList>
            <person name="Gong W."/>
            <person name="Xiao S."/>
            <person name="Wang L."/>
            <person name="Liao Z."/>
            <person name="Chang Y."/>
            <person name="Mo W."/>
            <person name="Hu G."/>
            <person name="Li W."/>
            <person name="Zhao G."/>
            <person name="Zhu H."/>
            <person name="Hu X."/>
            <person name="Ji K."/>
            <person name="Xiang X."/>
            <person name="Song Q."/>
            <person name="Yuan D."/>
            <person name="Jin S."/>
            <person name="Zhang L."/>
        </authorList>
    </citation>
    <scope>NUCLEOTIDE SEQUENCE [LARGE SCALE GENOMIC DNA]</scope>
    <source>
        <strain evidence="1">SQ_2022a</strain>
    </source>
</reference>
<comment type="caution">
    <text evidence="1">The sequence shown here is derived from an EMBL/GenBank/DDBJ whole genome shotgun (WGS) entry which is preliminary data.</text>
</comment>
<organism evidence="1 2">
    <name type="scientific">Camellia lanceoleosa</name>
    <dbReference type="NCBI Taxonomy" id="1840588"/>
    <lineage>
        <taxon>Eukaryota</taxon>
        <taxon>Viridiplantae</taxon>
        <taxon>Streptophyta</taxon>
        <taxon>Embryophyta</taxon>
        <taxon>Tracheophyta</taxon>
        <taxon>Spermatophyta</taxon>
        <taxon>Magnoliopsida</taxon>
        <taxon>eudicotyledons</taxon>
        <taxon>Gunneridae</taxon>
        <taxon>Pentapetalae</taxon>
        <taxon>asterids</taxon>
        <taxon>Ericales</taxon>
        <taxon>Theaceae</taxon>
        <taxon>Camellia</taxon>
    </lineage>
</organism>
<protein>
    <submittedName>
        <fullName evidence="1">Uncharacterized protein</fullName>
    </submittedName>
</protein>